<comment type="similarity">
    <text evidence="9">Belongs to the class-II pyridoxal-phosphate-dependent aminotransferase family. Histidinol-phosphate aminotransferase subfamily.</text>
</comment>
<comment type="pathway">
    <text evidence="2 9">Amino-acid biosynthesis; L-histidine biosynthesis; L-histidine from 5-phospho-alpha-D-ribose 1-diphosphate: step 7/9.</text>
</comment>
<accession>A0A329LU20</accession>
<comment type="cofactor">
    <cofactor evidence="1 9">
        <name>pyridoxal 5'-phosphate</name>
        <dbReference type="ChEBI" id="CHEBI:597326"/>
    </cofactor>
</comment>
<dbReference type="Gene3D" id="3.40.640.10">
    <property type="entry name" value="Type I PLP-dependent aspartate aminotransferase-like (Major domain)"/>
    <property type="match status" value="1"/>
</dbReference>
<dbReference type="Gene3D" id="3.90.1150.10">
    <property type="entry name" value="Aspartate Aminotransferase, domain 1"/>
    <property type="match status" value="1"/>
</dbReference>
<dbReference type="PANTHER" id="PTHR43643:SF3">
    <property type="entry name" value="HISTIDINOL-PHOSPHATE AMINOTRANSFERASE"/>
    <property type="match status" value="1"/>
</dbReference>
<dbReference type="OrthoDB" id="9813612at2"/>
<proteinExistence type="inferred from homology"/>
<dbReference type="EC" id="2.6.1.9" evidence="9"/>
<evidence type="ECO:0000313" key="11">
    <source>
        <dbReference type="EMBL" id="RAV11259.1"/>
    </source>
</evidence>
<dbReference type="GO" id="GO:0000105">
    <property type="term" value="P:L-histidine biosynthetic process"/>
    <property type="evidence" value="ECO:0007669"/>
    <property type="project" value="UniProtKB-UniRule"/>
</dbReference>
<dbReference type="EMBL" id="QMFB01000038">
    <property type="protein sequence ID" value="RAV11259.1"/>
    <property type="molecule type" value="Genomic_DNA"/>
</dbReference>
<evidence type="ECO:0000256" key="3">
    <source>
        <dbReference type="ARBA" id="ARBA00011738"/>
    </source>
</evidence>
<comment type="catalytic activity">
    <reaction evidence="8 9">
        <text>L-histidinol phosphate + 2-oxoglutarate = 3-(imidazol-4-yl)-2-oxopropyl phosphate + L-glutamate</text>
        <dbReference type="Rhea" id="RHEA:23744"/>
        <dbReference type="ChEBI" id="CHEBI:16810"/>
        <dbReference type="ChEBI" id="CHEBI:29985"/>
        <dbReference type="ChEBI" id="CHEBI:57766"/>
        <dbReference type="ChEBI" id="CHEBI:57980"/>
        <dbReference type="EC" id="2.6.1.9"/>
    </reaction>
</comment>
<comment type="subunit">
    <text evidence="3 9">Homodimer.</text>
</comment>
<dbReference type="SUPFAM" id="SSF53383">
    <property type="entry name" value="PLP-dependent transferases"/>
    <property type="match status" value="1"/>
</dbReference>
<dbReference type="InterPro" id="IPR050106">
    <property type="entry name" value="HistidinolP_aminotransfase"/>
</dbReference>
<dbReference type="InterPro" id="IPR004839">
    <property type="entry name" value="Aminotransferase_I/II_large"/>
</dbReference>
<reference evidence="11 12" key="1">
    <citation type="journal article" date="2009" name="Int. J. Syst. Evol. Microbiol.">
        <title>Paenibacillus contaminans sp. nov., isolated from a contaminated laboratory plate.</title>
        <authorList>
            <person name="Chou J.H."/>
            <person name="Lee J.H."/>
            <person name="Lin M.C."/>
            <person name="Chang P.S."/>
            <person name="Arun A.B."/>
            <person name="Young C.C."/>
            <person name="Chen W.M."/>
        </authorList>
    </citation>
    <scope>NUCLEOTIDE SEQUENCE [LARGE SCALE GENOMIC DNA]</scope>
    <source>
        <strain evidence="11 12">CKOBP-6</strain>
    </source>
</reference>
<evidence type="ECO:0000259" key="10">
    <source>
        <dbReference type="Pfam" id="PF00155"/>
    </source>
</evidence>
<dbReference type="NCBIfam" id="TIGR01141">
    <property type="entry name" value="hisC"/>
    <property type="match status" value="1"/>
</dbReference>
<dbReference type="CDD" id="cd00609">
    <property type="entry name" value="AAT_like"/>
    <property type="match status" value="1"/>
</dbReference>
<dbReference type="GO" id="GO:0030170">
    <property type="term" value="F:pyridoxal phosphate binding"/>
    <property type="evidence" value="ECO:0007669"/>
    <property type="project" value="InterPro"/>
</dbReference>
<evidence type="ECO:0000256" key="2">
    <source>
        <dbReference type="ARBA" id="ARBA00005011"/>
    </source>
</evidence>
<evidence type="ECO:0000256" key="4">
    <source>
        <dbReference type="ARBA" id="ARBA00022576"/>
    </source>
</evidence>
<dbReference type="InterPro" id="IPR015424">
    <property type="entry name" value="PyrdxlP-dep_Trfase"/>
</dbReference>
<dbReference type="Pfam" id="PF00155">
    <property type="entry name" value="Aminotran_1_2"/>
    <property type="match status" value="1"/>
</dbReference>
<dbReference type="RefSeq" id="WP_113035997.1">
    <property type="nucleotide sequence ID" value="NZ_QMFB01000038.1"/>
</dbReference>
<keyword evidence="12" id="KW-1185">Reference proteome</keyword>
<keyword evidence="4 9" id="KW-0032">Aminotransferase</keyword>
<dbReference type="PANTHER" id="PTHR43643">
    <property type="entry name" value="HISTIDINOL-PHOSPHATE AMINOTRANSFERASE 2"/>
    <property type="match status" value="1"/>
</dbReference>
<dbReference type="InterPro" id="IPR001917">
    <property type="entry name" value="Aminotrans_II_pyridoxalP_BS"/>
</dbReference>
<dbReference type="Proteomes" id="UP000250369">
    <property type="component" value="Unassembled WGS sequence"/>
</dbReference>
<evidence type="ECO:0000256" key="9">
    <source>
        <dbReference type="HAMAP-Rule" id="MF_01023"/>
    </source>
</evidence>
<dbReference type="InterPro" id="IPR015421">
    <property type="entry name" value="PyrdxlP-dep_Trfase_major"/>
</dbReference>
<dbReference type="PROSITE" id="PS00599">
    <property type="entry name" value="AA_TRANSFER_CLASS_2"/>
    <property type="match status" value="1"/>
</dbReference>
<dbReference type="GO" id="GO:0004400">
    <property type="term" value="F:histidinol-phosphate transaminase activity"/>
    <property type="evidence" value="ECO:0007669"/>
    <property type="project" value="UniProtKB-UniRule"/>
</dbReference>
<keyword evidence="6 9" id="KW-0663">Pyridoxal phosphate</keyword>
<evidence type="ECO:0000256" key="8">
    <source>
        <dbReference type="ARBA" id="ARBA00047481"/>
    </source>
</evidence>
<dbReference type="HAMAP" id="MF_01023">
    <property type="entry name" value="HisC_aminotrans_2"/>
    <property type="match status" value="1"/>
</dbReference>
<dbReference type="InterPro" id="IPR005861">
    <property type="entry name" value="HisP_aminotrans"/>
</dbReference>
<evidence type="ECO:0000313" key="12">
    <source>
        <dbReference type="Proteomes" id="UP000250369"/>
    </source>
</evidence>
<dbReference type="InterPro" id="IPR015422">
    <property type="entry name" value="PyrdxlP-dep_Trfase_small"/>
</dbReference>
<gene>
    <name evidence="9 11" type="primary">hisC</name>
    <name evidence="11" type="ORF">DQG23_36655</name>
</gene>
<keyword evidence="7 9" id="KW-0368">Histidine biosynthesis</keyword>
<protein>
    <recommendedName>
        <fullName evidence="9">Histidinol-phosphate aminotransferase</fullName>
        <ecNumber evidence="9">2.6.1.9</ecNumber>
    </recommendedName>
    <alternativeName>
        <fullName evidence="9">Imidazole acetol-phosphate transaminase</fullName>
    </alternativeName>
</protein>
<feature type="domain" description="Aminotransferase class I/classII large" evidence="10">
    <location>
        <begin position="27"/>
        <end position="349"/>
    </location>
</feature>
<sequence length="357" mass="39353">MSLILPHIERMAAYEAGDYLEAGGEALKLNQNESPYPASPKVLEALRGITEEELRRYPDGRSGQLRSALASRFNVEESQVFCGNGSSEIIALLFKLMIAPDSRVEIPDPSFMLYHTAAAVNRIEVVPVPADEDFSIDLDRLGESGEQAIVLVNPHAPTGRLLPAEGIERLLQRFRGLVIVDEAYIDFAVPGASVLPLIGRYSNLVVVRTFSKSYALCGARVGFCVADAAVVAALDKGRDVFNINAVSQKLALAALEDEAYMQHTAEAVRRTRESFCRELAELGFDFIPSQTNFVLCGPPARSGALTARQLYDKLQESGIYVRYLKHPRLVDKLRISIGTDEEMERVLKELRRLTGQG</sequence>
<feature type="modified residue" description="N6-(pyridoxal phosphate)lysine" evidence="9">
    <location>
        <position position="212"/>
    </location>
</feature>
<evidence type="ECO:0000256" key="1">
    <source>
        <dbReference type="ARBA" id="ARBA00001933"/>
    </source>
</evidence>
<name>A0A329LU20_9BACL</name>
<keyword evidence="5 9" id="KW-0808">Transferase</keyword>
<dbReference type="UniPathway" id="UPA00031">
    <property type="reaction ID" value="UER00012"/>
</dbReference>
<organism evidence="11 12">
    <name type="scientific">Paenibacillus contaminans</name>
    <dbReference type="NCBI Taxonomy" id="450362"/>
    <lineage>
        <taxon>Bacteria</taxon>
        <taxon>Bacillati</taxon>
        <taxon>Bacillota</taxon>
        <taxon>Bacilli</taxon>
        <taxon>Bacillales</taxon>
        <taxon>Paenibacillaceae</taxon>
        <taxon>Paenibacillus</taxon>
    </lineage>
</organism>
<dbReference type="AlphaFoldDB" id="A0A329LU20"/>
<evidence type="ECO:0000256" key="5">
    <source>
        <dbReference type="ARBA" id="ARBA00022679"/>
    </source>
</evidence>
<comment type="caution">
    <text evidence="11">The sequence shown here is derived from an EMBL/GenBank/DDBJ whole genome shotgun (WGS) entry which is preliminary data.</text>
</comment>
<evidence type="ECO:0000256" key="6">
    <source>
        <dbReference type="ARBA" id="ARBA00022898"/>
    </source>
</evidence>
<keyword evidence="9" id="KW-0028">Amino-acid biosynthesis</keyword>
<evidence type="ECO:0000256" key="7">
    <source>
        <dbReference type="ARBA" id="ARBA00023102"/>
    </source>
</evidence>